<keyword evidence="2" id="KW-1185">Reference proteome</keyword>
<dbReference type="EMBL" id="JAAMOZ010000003">
    <property type="protein sequence ID" value="NIH58449.1"/>
    <property type="molecule type" value="Genomic_DNA"/>
</dbReference>
<evidence type="ECO:0000313" key="2">
    <source>
        <dbReference type="Proteomes" id="UP000749311"/>
    </source>
</evidence>
<reference evidence="1 2" key="1">
    <citation type="submission" date="2020-02" db="EMBL/GenBank/DDBJ databases">
        <title>Sequencing the genomes of 1000 actinobacteria strains.</title>
        <authorList>
            <person name="Klenk H.-P."/>
        </authorList>
    </citation>
    <scope>NUCLEOTIDE SEQUENCE [LARGE SCALE GENOMIC DNA]</scope>
    <source>
        <strain evidence="1 2">DSM 19609</strain>
    </source>
</reference>
<name>A0ABX0SJE3_9ACTN</name>
<comment type="caution">
    <text evidence="1">The sequence shown here is derived from an EMBL/GenBank/DDBJ whole genome shotgun (WGS) entry which is preliminary data.</text>
</comment>
<protein>
    <submittedName>
        <fullName evidence="1">Uncharacterized protein</fullName>
    </submittedName>
</protein>
<organism evidence="1 2">
    <name type="scientific">Brooklawnia cerclae</name>
    <dbReference type="NCBI Taxonomy" id="349934"/>
    <lineage>
        <taxon>Bacteria</taxon>
        <taxon>Bacillati</taxon>
        <taxon>Actinomycetota</taxon>
        <taxon>Actinomycetes</taxon>
        <taxon>Propionibacteriales</taxon>
        <taxon>Propionibacteriaceae</taxon>
        <taxon>Brooklawnia</taxon>
    </lineage>
</organism>
<gene>
    <name evidence="1" type="ORF">FB473_003144</name>
</gene>
<sequence length="161" mass="17492">MTDKTEPLTDADVAHVRLSDDLRSWLLHRAELHAAPPRYATRVRTELVLWRAVLAAELARVRLTLPEIGLIADVCNGTMADDAIGTTIGTVATQIIDATYTDPGIWGTKWDVDESGLRDKLAALGPAADIALADAVADWWERGLDHTVEGWANVGLRVTEG</sequence>
<dbReference type="RefSeq" id="WP_167170875.1">
    <property type="nucleotide sequence ID" value="NZ_BAAAOO010000004.1"/>
</dbReference>
<accession>A0ABX0SJE3</accession>
<evidence type="ECO:0000313" key="1">
    <source>
        <dbReference type="EMBL" id="NIH58449.1"/>
    </source>
</evidence>
<proteinExistence type="predicted"/>
<dbReference type="Proteomes" id="UP000749311">
    <property type="component" value="Unassembled WGS sequence"/>
</dbReference>